<dbReference type="Proteomes" id="UP000734854">
    <property type="component" value="Unassembled WGS sequence"/>
</dbReference>
<protein>
    <recommendedName>
        <fullName evidence="3">Protein kinase domain-containing protein</fullName>
    </recommendedName>
</protein>
<keyword evidence="5" id="KW-1185">Reference proteome</keyword>
<reference evidence="4 5" key="1">
    <citation type="submission" date="2020-08" db="EMBL/GenBank/DDBJ databases">
        <title>Plant Genome Project.</title>
        <authorList>
            <person name="Zhang R.-G."/>
        </authorList>
    </citation>
    <scope>NUCLEOTIDE SEQUENCE [LARGE SCALE GENOMIC DNA]</scope>
    <source>
        <tissue evidence="4">Rhizome</tissue>
    </source>
</reference>
<gene>
    <name evidence="4" type="ORF">ZIOFF_002823</name>
</gene>
<evidence type="ECO:0000313" key="5">
    <source>
        <dbReference type="Proteomes" id="UP000734854"/>
    </source>
</evidence>
<comment type="caution">
    <text evidence="4">The sequence shown here is derived from an EMBL/GenBank/DDBJ whole genome shotgun (WGS) entry which is preliminary data.</text>
</comment>
<sequence>MGSCLSSTANSTSSPGIFNRPPTTVCTDEIALSTGRDLDDTVETLRVFTFKELASATGNFKGGNEIGEGSFGMVYKGWLHKDTLGPANNGRGMAVAVKYRKPHSFSGSEEWQKEVSVLGRITHPNLIALLGYCREDDKLLLVYEFMENGSLQNRLLERRGAEAKALLSWEQRLHIAAGAARALAFLHSPENNIIHRDFHPAHILLDSNFNPKISGLGLAKDGPTEADSHLSTRIMGTYGFAAPEYIAAGHLTAKADVYGFGVVLLILLSGKGAIDANRSGRLHLVELAKSHLSNRKKLAKMMDPALEGKCPMKAALGVAKLAERCVNDDHRSRPSMDEVVEIIQRVQSSNYQSEQVMNGDYVTN</sequence>
<feature type="domain" description="Protein kinase" evidence="3">
    <location>
        <begin position="60"/>
        <end position="346"/>
    </location>
</feature>
<dbReference type="InterPro" id="IPR050823">
    <property type="entry name" value="Plant_Ser_Thr_Prot_Kinase"/>
</dbReference>
<evidence type="ECO:0000256" key="2">
    <source>
        <dbReference type="SAM" id="MobiDB-lite"/>
    </source>
</evidence>
<name>A0A8J5HXG8_ZINOF</name>
<proteinExistence type="predicted"/>
<dbReference type="PROSITE" id="PS50011">
    <property type="entry name" value="PROTEIN_KINASE_DOM"/>
    <property type="match status" value="1"/>
</dbReference>
<dbReference type="PIRSF" id="PIRSF000654">
    <property type="entry name" value="Integrin-linked_kinase"/>
    <property type="match status" value="1"/>
</dbReference>
<dbReference type="InterPro" id="IPR000719">
    <property type="entry name" value="Prot_kinase_dom"/>
</dbReference>
<dbReference type="EMBL" id="JACMSC010000001">
    <property type="protein sequence ID" value="KAG6537727.1"/>
    <property type="molecule type" value="Genomic_DNA"/>
</dbReference>
<dbReference type="AlphaFoldDB" id="A0A8J5HXG8"/>
<keyword evidence="1" id="KW-0067">ATP-binding</keyword>
<dbReference type="FunFam" id="1.10.510.10:FF:000095">
    <property type="entry name" value="protein STRUBBELIG-RECEPTOR FAMILY 8"/>
    <property type="match status" value="1"/>
</dbReference>
<dbReference type="Pfam" id="PF07714">
    <property type="entry name" value="PK_Tyr_Ser-Thr"/>
    <property type="match status" value="1"/>
</dbReference>
<dbReference type="GO" id="GO:0004672">
    <property type="term" value="F:protein kinase activity"/>
    <property type="evidence" value="ECO:0007669"/>
    <property type="project" value="InterPro"/>
</dbReference>
<dbReference type="InterPro" id="IPR001245">
    <property type="entry name" value="Ser-Thr/Tyr_kinase_cat_dom"/>
</dbReference>
<evidence type="ECO:0000259" key="3">
    <source>
        <dbReference type="PROSITE" id="PS50011"/>
    </source>
</evidence>
<accession>A0A8J5HXG8</accession>
<keyword evidence="1" id="KW-0547">Nucleotide-binding</keyword>
<dbReference type="OrthoDB" id="4062651at2759"/>
<dbReference type="InterPro" id="IPR017441">
    <property type="entry name" value="Protein_kinase_ATP_BS"/>
</dbReference>
<evidence type="ECO:0000256" key="1">
    <source>
        <dbReference type="PROSITE-ProRule" id="PRU10141"/>
    </source>
</evidence>
<feature type="region of interest" description="Disordered" evidence="2">
    <location>
        <begin position="1"/>
        <end position="20"/>
    </location>
</feature>
<feature type="binding site" evidence="1">
    <location>
        <position position="98"/>
    </location>
    <ligand>
        <name>ATP</name>
        <dbReference type="ChEBI" id="CHEBI:30616"/>
    </ligand>
</feature>
<dbReference type="PROSITE" id="PS00107">
    <property type="entry name" value="PROTEIN_KINASE_ATP"/>
    <property type="match status" value="1"/>
</dbReference>
<organism evidence="4 5">
    <name type="scientific">Zingiber officinale</name>
    <name type="common">Ginger</name>
    <name type="synonym">Amomum zingiber</name>
    <dbReference type="NCBI Taxonomy" id="94328"/>
    <lineage>
        <taxon>Eukaryota</taxon>
        <taxon>Viridiplantae</taxon>
        <taxon>Streptophyta</taxon>
        <taxon>Embryophyta</taxon>
        <taxon>Tracheophyta</taxon>
        <taxon>Spermatophyta</taxon>
        <taxon>Magnoliopsida</taxon>
        <taxon>Liliopsida</taxon>
        <taxon>Zingiberales</taxon>
        <taxon>Zingiberaceae</taxon>
        <taxon>Zingiber</taxon>
    </lineage>
</organism>
<dbReference type="PANTHER" id="PTHR45621">
    <property type="entry name" value="OS01G0588500 PROTEIN-RELATED"/>
    <property type="match status" value="1"/>
</dbReference>
<feature type="compositionally biased region" description="Low complexity" evidence="2">
    <location>
        <begin position="1"/>
        <end position="14"/>
    </location>
</feature>
<evidence type="ECO:0000313" key="4">
    <source>
        <dbReference type="EMBL" id="KAG6537727.1"/>
    </source>
</evidence>
<dbReference type="GO" id="GO:0005524">
    <property type="term" value="F:ATP binding"/>
    <property type="evidence" value="ECO:0007669"/>
    <property type="project" value="UniProtKB-UniRule"/>
</dbReference>